<dbReference type="Gene3D" id="3.30.420.40">
    <property type="match status" value="1"/>
</dbReference>
<dbReference type="GO" id="GO:0008737">
    <property type="term" value="F:L-fuculokinase activity"/>
    <property type="evidence" value="ECO:0007669"/>
    <property type="project" value="UniProtKB-EC"/>
</dbReference>
<evidence type="ECO:0000313" key="2">
    <source>
        <dbReference type="EMBL" id="SUH07295.1"/>
    </source>
</evidence>
<name>A0A379VL94_SALET</name>
<sequence length="93" mass="10309">MKQDVILVLDCGATNVRAIAVDRQGKIVARASTTNASDIAAENSAWHQWSLDAILQRFADCCRSLSSRPVGVCCSRYYGDYVRRRWRAGRCAG</sequence>
<keyword evidence="2" id="KW-0808">Transferase</keyword>
<organism evidence="2 3">
    <name type="scientific">Salmonella enterica I</name>
    <dbReference type="NCBI Taxonomy" id="59201"/>
    <lineage>
        <taxon>Bacteria</taxon>
        <taxon>Pseudomonadati</taxon>
        <taxon>Pseudomonadota</taxon>
        <taxon>Gammaproteobacteria</taxon>
        <taxon>Enterobacterales</taxon>
        <taxon>Enterobacteriaceae</taxon>
        <taxon>Salmonella</taxon>
    </lineage>
</organism>
<dbReference type="InterPro" id="IPR043129">
    <property type="entry name" value="ATPase_NBD"/>
</dbReference>
<dbReference type="Pfam" id="PF00370">
    <property type="entry name" value="FGGY_N"/>
    <property type="match status" value="1"/>
</dbReference>
<keyword evidence="2" id="KW-0418">Kinase</keyword>
<evidence type="ECO:0000313" key="3">
    <source>
        <dbReference type="Proteomes" id="UP000254346"/>
    </source>
</evidence>
<dbReference type="AlphaFoldDB" id="A0A379VL94"/>
<protein>
    <submittedName>
        <fullName evidence="2">L-fuculokinase</fullName>
        <ecNumber evidence="2">2.7.1.51</ecNumber>
    </submittedName>
</protein>
<proteinExistence type="predicted"/>
<dbReference type="EMBL" id="UGXR01000001">
    <property type="protein sequence ID" value="SUH07295.1"/>
    <property type="molecule type" value="Genomic_DNA"/>
</dbReference>
<reference evidence="2 3" key="1">
    <citation type="submission" date="2018-06" db="EMBL/GenBank/DDBJ databases">
        <authorList>
            <consortium name="Pathogen Informatics"/>
            <person name="Doyle S."/>
        </authorList>
    </citation>
    <scope>NUCLEOTIDE SEQUENCE [LARGE SCALE GENOMIC DNA]</scope>
    <source>
        <strain evidence="2 3">NCTC8256</strain>
    </source>
</reference>
<dbReference type="InterPro" id="IPR018484">
    <property type="entry name" value="FGGY_N"/>
</dbReference>
<evidence type="ECO:0000259" key="1">
    <source>
        <dbReference type="Pfam" id="PF00370"/>
    </source>
</evidence>
<accession>A0A379VL94</accession>
<gene>
    <name evidence="2" type="primary">fucK_3</name>
    <name evidence="2" type="ORF">NCTC8256_01185</name>
</gene>
<dbReference type="EC" id="2.7.1.51" evidence="2"/>
<feature type="domain" description="Carbohydrate kinase FGGY N-terminal" evidence="1">
    <location>
        <begin position="5"/>
        <end position="67"/>
    </location>
</feature>
<dbReference type="Proteomes" id="UP000254346">
    <property type="component" value="Unassembled WGS sequence"/>
</dbReference>
<dbReference type="SUPFAM" id="SSF53067">
    <property type="entry name" value="Actin-like ATPase domain"/>
    <property type="match status" value="1"/>
</dbReference>